<dbReference type="SUPFAM" id="SSF52266">
    <property type="entry name" value="SGNH hydrolase"/>
    <property type="match status" value="1"/>
</dbReference>
<proteinExistence type="predicted"/>
<sequence>MLTTTTWLHTFTNYSNLNNINSSGHQILKIFQPVDTKKIRLQLNNLYDEVPLRISHLEISNSHQNKASITLNGKTEFAIEPRLVQWSDWIDFNSVANEFLTIKITSPTQTIHSLGMTISNDLIQTEVQGPDSKYFYGVSGIQVQTETHHKRLAFFGDSLTNQGNFSAPLAVNLENQFHIMTANYGISGNRILHPGHSTSQWSKSFGEAGLTRFDHMLVDYQPDIVIFMEGINDLLHPGTGSPIEELPTADAIIKALTILKNKCLRHGITFIPMTITPAWGNINDSLPAWNEQKENLRLAINQAILKMPHSIDLASLTSNEENHLRNIFDCGDHVHFSISGGFIVAHYIQEQLIRRKII</sequence>
<dbReference type="InterPro" id="IPR036514">
    <property type="entry name" value="SGNH_hydro_sf"/>
</dbReference>
<reference evidence="2" key="1">
    <citation type="submission" date="2018-01" db="EMBL/GenBank/DDBJ databases">
        <title>Genome sequnecing of Lactobacillus formosensis KACC 18721.</title>
        <authorList>
            <person name="Kim S.-J."/>
            <person name="Heo J."/>
        </authorList>
    </citation>
    <scope>NUCLEOTIDE SEQUENCE</scope>
    <source>
        <strain evidence="2">KACC 18721</strain>
    </source>
</reference>
<feature type="domain" description="SGNH hydrolase-type esterase" evidence="1">
    <location>
        <begin position="154"/>
        <end position="338"/>
    </location>
</feature>
<comment type="caution">
    <text evidence="2">The sequence shown here is derived from an EMBL/GenBank/DDBJ whole genome shotgun (WGS) entry which is preliminary data.</text>
</comment>
<name>A0A2P4R4X0_9LACO</name>
<accession>A0A2P4R4X0</accession>
<organism evidence="2">
    <name type="scientific">Companilactobacillus formosensis</name>
    <dbReference type="NCBI Taxonomy" id="1617889"/>
    <lineage>
        <taxon>Bacteria</taxon>
        <taxon>Bacillati</taxon>
        <taxon>Bacillota</taxon>
        <taxon>Bacilli</taxon>
        <taxon>Lactobacillales</taxon>
        <taxon>Lactobacillaceae</taxon>
        <taxon>Companilactobacillus</taxon>
    </lineage>
</organism>
<dbReference type="AlphaFoldDB" id="A0A2P4R4X0"/>
<dbReference type="PANTHER" id="PTHR43784">
    <property type="entry name" value="GDSL-LIKE LIPASE/ACYLHYDROLASE, PUTATIVE (AFU_ORTHOLOGUE AFUA_2G00820)-RELATED"/>
    <property type="match status" value="1"/>
</dbReference>
<protein>
    <recommendedName>
        <fullName evidence="1">SGNH hydrolase-type esterase domain-containing protein</fullName>
    </recommendedName>
</protein>
<dbReference type="PANTHER" id="PTHR43784:SF2">
    <property type="entry name" value="GDSL-LIKE LIPASE_ACYLHYDROLASE, PUTATIVE (AFU_ORTHOLOGUE AFUA_2G00820)-RELATED"/>
    <property type="match status" value="1"/>
</dbReference>
<dbReference type="InterPro" id="IPR013830">
    <property type="entry name" value="SGNH_hydro"/>
</dbReference>
<dbReference type="Gene3D" id="3.40.50.1110">
    <property type="entry name" value="SGNH hydrolase"/>
    <property type="match status" value="1"/>
</dbReference>
<evidence type="ECO:0000259" key="1">
    <source>
        <dbReference type="Pfam" id="PF13472"/>
    </source>
</evidence>
<dbReference type="Pfam" id="PF13472">
    <property type="entry name" value="Lipase_GDSL_2"/>
    <property type="match status" value="1"/>
</dbReference>
<gene>
    <name evidence="2" type="ORF">C2R26_09240</name>
</gene>
<evidence type="ECO:0000313" key="2">
    <source>
        <dbReference type="EMBL" id="POH36246.1"/>
    </source>
</evidence>
<dbReference type="InterPro" id="IPR053140">
    <property type="entry name" value="GDSL_Rv0518-like"/>
</dbReference>
<dbReference type="EMBL" id="PPWZ01000069">
    <property type="protein sequence ID" value="POH36246.1"/>
    <property type="molecule type" value="Genomic_DNA"/>
</dbReference>